<dbReference type="InterPro" id="IPR050219">
    <property type="entry name" value="DnaG_primase"/>
</dbReference>
<dbReference type="Pfam" id="PF08275">
    <property type="entry name" value="DNAG_N"/>
    <property type="match status" value="1"/>
</dbReference>
<dbReference type="Pfam" id="PF13155">
    <property type="entry name" value="Toprim_2"/>
    <property type="match status" value="1"/>
</dbReference>
<feature type="compositionally biased region" description="Basic and acidic residues" evidence="1">
    <location>
        <begin position="327"/>
        <end position="336"/>
    </location>
</feature>
<dbReference type="Gene3D" id="3.90.980.10">
    <property type="entry name" value="DNA primase, catalytic core, N-terminal domain"/>
    <property type="match status" value="1"/>
</dbReference>
<proteinExistence type="predicted"/>
<dbReference type="GO" id="GO:0005737">
    <property type="term" value="C:cytoplasm"/>
    <property type="evidence" value="ECO:0007669"/>
    <property type="project" value="TreeGrafter"/>
</dbReference>
<organism evidence="3 4">
    <name type="scientific">Kribbella italica</name>
    <dbReference type="NCBI Taxonomy" id="1540520"/>
    <lineage>
        <taxon>Bacteria</taxon>
        <taxon>Bacillati</taxon>
        <taxon>Actinomycetota</taxon>
        <taxon>Actinomycetes</taxon>
        <taxon>Propionibacteriales</taxon>
        <taxon>Kribbellaceae</taxon>
        <taxon>Kribbella</taxon>
    </lineage>
</organism>
<dbReference type="GO" id="GO:0006269">
    <property type="term" value="P:DNA replication, synthesis of primer"/>
    <property type="evidence" value="ECO:0007669"/>
    <property type="project" value="TreeGrafter"/>
</dbReference>
<name>A0A7W9MYM2_9ACTN</name>
<dbReference type="PANTHER" id="PTHR30313">
    <property type="entry name" value="DNA PRIMASE"/>
    <property type="match status" value="1"/>
</dbReference>
<evidence type="ECO:0000313" key="3">
    <source>
        <dbReference type="EMBL" id="MBB5840555.1"/>
    </source>
</evidence>
<dbReference type="CDD" id="cd03364">
    <property type="entry name" value="TOPRIM_DnaG_primases"/>
    <property type="match status" value="1"/>
</dbReference>
<dbReference type="Gene3D" id="3.40.1360.10">
    <property type="match status" value="1"/>
</dbReference>
<reference evidence="3 4" key="1">
    <citation type="submission" date="2020-08" db="EMBL/GenBank/DDBJ databases">
        <title>Sequencing the genomes of 1000 actinobacteria strains.</title>
        <authorList>
            <person name="Klenk H.-P."/>
        </authorList>
    </citation>
    <scope>NUCLEOTIDE SEQUENCE [LARGE SCALE GENOMIC DNA]</scope>
    <source>
        <strain evidence="3 4">DSM 28967</strain>
    </source>
</reference>
<evidence type="ECO:0000256" key="1">
    <source>
        <dbReference type="SAM" id="MobiDB-lite"/>
    </source>
</evidence>
<dbReference type="RefSeq" id="WP_184802998.1">
    <property type="nucleotide sequence ID" value="NZ_JACHMY010000001.1"/>
</dbReference>
<keyword evidence="4" id="KW-1185">Reference proteome</keyword>
<evidence type="ECO:0000259" key="2">
    <source>
        <dbReference type="Pfam" id="PF08275"/>
    </source>
</evidence>
<accession>A0A7W9MYM2</accession>
<feature type="region of interest" description="Disordered" evidence="1">
    <location>
        <begin position="316"/>
        <end position="345"/>
    </location>
</feature>
<dbReference type="EMBL" id="JACHMY010000001">
    <property type="protein sequence ID" value="MBB5840555.1"/>
    <property type="molecule type" value="Genomic_DNA"/>
</dbReference>
<gene>
    <name evidence="3" type="ORF">HDA39_007289</name>
</gene>
<dbReference type="PANTHER" id="PTHR30313:SF2">
    <property type="entry name" value="DNA PRIMASE"/>
    <property type="match status" value="1"/>
</dbReference>
<evidence type="ECO:0000313" key="4">
    <source>
        <dbReference type="Proteomes" id="UP000549971"/>
    </source>
</evidence>
<dbReference type="InterPro" id="IPR013264">
    <property type="entry name" value="DNAG_N"/>
</dbReference>
<dbReference type="SUPFAM" id="SSF56731">
    <property type="entry name" value="DNA primase core"/>
    <property type="match status" value="1"/>
</dbReference>
<dbReference type="InterPro" id="IPR037068">
    <property type="entry name" value="DNA_primase_core_N_sf"/>
</dbReference>
<dbReference type="InterPro" id="IPR034151">
    <property type="entry name" value="TOPRIM_DnaG_bac"/>
</dbReference>
<sequence length="345" mass="38023">MEFFRTELRLRPKGWARRHLQSRRLDHVREPGSRWAVGYAPDAWAHLVDHLRSGGFDEQTMVAAGLVVATRKGYLIDRFRDRIVFPVHDIDLRLVGFASRGRGGIAKHLNSPTTAIYRKAEALFGVAQQRRLLENGAVPVLVEAPFDALAVGSASGTSSRWAGIGLCGLALSEAQVRIIQCYAGTDSVIVALDGDSSGRLAAVRHLDLLSRSFRNVLVADLPDGEDPSEIYSSEDGQRRLRGQLENTRPLVSLVIELELGRWDRVLDHVSGRVGALRAVAGLVPRLPTSLIADEVQRLSRVLNLDPQTVSREVLAAHGKTASKRQTRRLEPLRSEPDPPANVIQM</sequence>
<dbReference type="AlphaFoldDB" id="A0A7W9MYM2"/>
<dbReference type="Proteomes" id="UP000549971">
    <property type="component" value="Unassembled WGS sequence"/>
</dbReference>
<comment type="caution">
    <text evidence="3">The sequence shown here is derived from an EMBL/GenBank/DDBJ whole genome shotgun (WGS) entry which is preliminary data.</text>
</comment>
<protein>
    <submittedName>
        <fullName evidence="3">DNA primase catalytic core</fullName>
    </submittedName>
</protein>
<feature type="domain" description="DNA primase DNAG catalytic core N-terminal" evidence="2">
    <location>
        <begin position="3"/>
        <end position="129"/>
    </location>
</feature>